<comment type="similarity">
    <text evidence="5 6">Belongs to the XseA family.</text>
</comment>
<dbReference type="EC" id="3.1.11.6" evidence="5"/>
<reference evidence="9 10" key="2">
    <citation type="submission" date="2013-10" db="EMBL/GenBank/DDBJ databases">
        <title>The Genome Sequence of Fusobacterium nucleatum subsp. animalis D11.</title>
        <authorList>
            <consortium name="The Broad Institute Genomics Platform"/>
            <person name="Earl A."/>
            <person name="Ward D."/>
            <person name="Feldgarden M."/>
            <person name="Gevers D."/>
            <person name="Kostic A."/>
            <person name="Garrett W."/>
            <person name="Young S.K."/>
            <person name="Zeng Q."/>
            <person name="Gargeya S."/>
            <person name="Fitzgerald M."/>
            <person name="Abouelleil A."/>
            <person name="Alvarado L."/>
            <person name="Berlin A.M."/>
            <person name="Chapman S.B."/>
            <person name="Gainer-Dewar J."/>
            <person name="Goldberg J."/>
            <person name="Gnerre S."/>
            <person name="Griggs A."/>
            <person name="Gujja S."/>
            <person name="Hansen M."/>
            <person name="Howarth C."/>
            <person name="Imamovic A."/>
            <person name="Ireland A."/>
            <person name="Larimer J."/>
            <person name="McCowan C."/>
            <person name="Murphy C."/>
            <person name="Pearson M."/>
            <person name="Poon T.W."/>
            <person name="Priest M."/>
            <person name="Roberts A."/>
            <person name="Saif S."/>
            <person name="Shea T."/>
            <person name="Sykes S."/>
            <person name="Wortman J."/>
            <person name="Nusbaum C."/>
            <person name="Birren B."/>
        </authorList>
    </citation>
    <scope>NUCLEOTIDE SEQUENCE [LARGE SCALE GENOMIC DNA]</scope>
    <source>
        <strain evidence="9 10">D11</strain>
    </source>
</reference>
<dbReference type="GO" id="GO:0008855">
    <property type="term" value="F:exodeoxyribonuclease VII activity"/>
    <property type="evidence" value="ECO:0007669"/>
    <property type="project" value="UniProtKB-UniRule"/>
</dbReference>
<dbReference type="HAMAP" id="MF_00378">
    <property type="entry name" value="Exonuc_7_L"/>
    <property type="match status" value="1"/>
</dbReference>
<feature type="domain" description="Exonuclease VII large subunit C-terminal" evidence="7">
    <location>
        <begin position="124"/>
        <end position="295"/>
    </location>
</feature>
<evidence type="ECO:0000259" key="7">
    <source>
        <dbReference type="Pfam" id="PF02601"/>
    </source>
</evidence>
<comment type="catalytic activity">
    <reaction evidence="5 6">
        <text>Exonucleolytic cleavage in either 5'- to 3'- or 3'- to 5'-direction to yield nucleoside 5'-phosphates.</text>
        <dbReference type="EC" id="3.1.11.6"/>
    </reaction>
</comment>
<gene>
    <name evidence="5" type="primary">xseA</name>
    <name evidence="9" type="ORF">PSAG_04731</name>
</gene>
<protein>
    <recommendedName>
        <fullName evidence="5">Exodeoxyribonuclease 7 large subunit</fullName>
        <ecNumber evidence="5">3.1.11.6</ecNumber>
    </recommendedName>
    <alternativeName>
        <fullName evidence="5">Exodeoxyribonuclease VII large subunit</fullName>
        <shortName evidence="5">Exonuclease VII large subunit</shortName>
    </alternativeName>
</protein>
<dbReference type="Pfam" id="PF02601">
    <property type="entry name" value="Exonuc_VII_L"/>
    <property type="match status" value="1"/>
</dbReference>
<dbReference type="Gene3D" id="2.40.50.1010">
    <property type="match status" value="1"/>
</dbReference>
<dbReference type="GO" id="GO:0003676">
    <property type="term" value="F:nucleic acid binding"/>
    <property type="evidence" value="ECO:0007669"/>
    <property type="project" value="InterPro"/>
</dbReference>
<dbReference type="PANTHER" id="PTHR30008:SF0">
    <property type="entry name" value="EXODEOXYRIBONUCLEASE 7 LARGE SUBUNIT"/>
    <property type="match status" value="1"/>
</dbReference>
<evidence type="ECO:0000256" key="5">
    <source>
        <dbReference type="HAMAP-Rule" id="MF_00378"/>
    </source>
</evidence>
<comment type="subcellular location">
    <subcellularLocation>
        <location evidence="5 6">Cytoplasm</location>
    </subcellularLocation>
</comment>
<dbReference type="EMBL" id="ACDS02000088">
    <property type="protein sequence ID" value="KMV75898.1"/>
    <property type="molecule type" value="Genomic_DNA"/>
</dbReference>
<dbReference type="AlphaFoldDB" id="A0A0K9CN38"/>
<feature type="domain" description="OB-fold nucleic acid binding" evidence="8">
    <location>
        <begin position="5"/>
        <end position="100"/>
    </location>
</feature>
<keyword evidence="2 5" id="KW-0540">Nuclease</keyword>
<evidence type="ECO:0000256" key="1">
    <source>
        <dbReference type="ARBA" id="ARBA00022490"/>
    </source>
</evidence>
<comment type="caution">
    <text evidence="9">The sequence shown here is derived from an EMBL/GenBank/DDBJ whole genome shotgun (WGS) entry which is preliminary data.</text>
</comment>
<evidence type="ECO:0000256" key="2">
    <source>
        <dbReference type="ARBA" id="ARBA00022722"/>
    </source>
</evidence>
<comment type="function">
    <text evidence="5">Bidirectionally degrades single-stranded DNA into large acid-insoluble oligonucleotides, which are then degraded further into small acid-soluble oligonucleotides.</text>
</comment>
<evidence type="ECO:0000313" key="9">
    <source>
        <dbReference type="EMBL" id="KMV75898.1"/>
    </source>
</evidence>
<dbReference type="GO" id="GO:0009318">
    <property type="term" value="C:exodeoxyribonuclease VII complex"/>
    <property type="evidence" value="ECO:0007669"/>
    <property type="project" value="UniProtKB-UniRule"/>
</dbReference>
<sequence length="404" mass="46594">MEKIYSVSEFNRMVKSYIDDIDDFQEFFIEGEISNITYYKSGHLYFSIKDSKSQIKCAAFNYKLKRIPEDLKEGDLIKLFGDVGFYEVRGEFQVLVRYIEKQNTLGSLYAKLEKVKEKLSELGYFDEKHKRDLPKFPKNIGVVTALTGAALQDIIKTTRKRFNSINIYIYPAKVQGIGAEQEIIKGIETLNKIEEIDFIIAGRGGGSIEDLWAFNEEEVAMAFFNSKKPIISAVGHEIDFLLSDLTADKRAATPTQAMELSVPEKESLLDDLKAREIYITKLLKSYVDNMKRELLLRVENYHLKNFPSTINNLRESIVEKEIQLKEIMESFLAQKRNIFETKIDKISVLNPINTLKRGYTVSQVKNKRIDVLDDIEINDEMVTILKDGKVISIVKEKIYEKNIN</sequence>
<comment type="subunit">
    <text evidence="5">Heterooligomer composed of large and small subunits.</text>
</comment>
<evidence type="ECO:0000256" key="6">
    <source>
        <dbReference type="RuleBase" id="RU004355"/>
    </source>
</evidence>
<keyword evidence="4 5" id="KW-0269">Exonuclease</keyword>
<keyword evidence="3 5" id="KW-0378">Hydrolase</keyword>
<dbReference type="Pfam" id="PF13742">
    <property type="entry name" value="tRNA_anti_2"/>
    <property type="match status" value="1"/>
</dbReference>
<evidence type="ECO:0000256" key="4">
    <source>
        <dbReference type="ARBA" id="ARBA00022839"/>
    </source>
</evidence>
<dbReference type="CDD" id="cd04489">
    <property type="entry name" value="ExoVII_LU_OBF"/>
    <property type="match status" value="1"/>
</dbReference>
<dbReference type="InterPro" id="IPR025824">
    <property type="entry name" value="OB-fold_nuc-bd_dom"/>
</dbReference>
<evidence type="ECO:0000256" key="3">
    <source>
        <dbReference type="ARBA" id="ARBA00022801"/>
    </source>
</evidence>
<organism evidence="9 10">
    <name type="scientific">Fusobacterium animalis D11</name>
    <dbReference type="NCBI Taxonomy" id="556264"/>
    <lineage>
        <taxon>Bacteria</taxon>
        <taxon>Fusobacteriati</taxon>
        <taxon>Fusobacteriota</taxon>
        <taxon>Fusobacteriia</taxon>
        <taxon>Fusobacteriales</taxon>
        <taxon>Fusobacteriaceae</taxon>
        <taxon>Fusobacterium</taxon>
    </lineage>
</organism>
<keyword evidence="1 5" id="KW-0963">Cytoplasm</keyword>
<dbReference type="InterPro" id="IPR003753">
    <property type="entry name" value="Exonuc_VII_L"/>
</dbReference>
<dbReference type="InterPro" id="IPR020579">
    <property type="entry name" value="Exonuc_VII_lsu_C"/>
</dbReference>
<name>A0A0K9CN38_9FUSO</name>
<reference evidence="10" key="1">
    <citation type="submission" date="2009-02" db="EMBL/GenBank/DDBJ databases">
        <title>The Genome Sequence of Shigella sp. D9.</title>
        <authorList>
            <consortium name="The Broad Institute Genome Sequencing Platform"/>
            <person name="Ward D."/>
            <person name="Young S.K."/>
            <person name="Kodira C.D."/>
            <person name="Zeng Q."/>
            <person name="Koehrsen M."/>
            <person name="Alvarado L."/>
            <person name="Berlin A."/>
            <person name="Borenstein D."/>
            <person name="Chen Z."/>
            <person name="Engels R."/>
            <person name="Freedman E."/>
            <person name="Gellesch M."/>
            <person name="Goldberg J."/>
            <person name="Griggs A."/>
            <person name="Gujja S."/>
            <person name="Heiman D."/>
            <person name="Hepburn T."/>
            <person name="Howarth C."/>
            <person name="Jen D."/>
            <person name="Larson L."/>
            <person name="Lewis B."/>
            <person name="Mehta T."/>
            <person name="Park D."/>
            <person name="Pearson M."/>
            <person name="Roberts A."/>
            <person name="Saif S."/>
            <person name="Shea T."/>
            <person name="Shenoy N."/>
            <person name="Sisk P."/>
            <person name="Stolte C."/>
            <person name="Sykes S."/>
            <person name="Walk T."/>
            <person name="White J."/>
            <person name="Yandava C."/>
            <person name="Allen-Vercoe E."/>
            <person name="Strauss J."/>
            <person name="Sibley C."/>
            <person name="White A."/>
            <person name="Ambrose C."/>
            <person name="Lander E."/>
            <person name="Nusbaum C."/>
            <person name="Galagan J."/>
            <person name="Birren B."/>
        </authorList>
    </citation>
    <scope>NUCLEOTIDE SEQUENCE [LARGE SCALE GENOMIC DNA]</scope>
    <source>
        <strain evidence="10">D11</strain>
    </source>
</reference>
<dbReference type="GO" id="GO:0006308">
    <property type="term" value="P:DNA catabolic process"/>
    <property type="evidence" value="ECO:0007669"/>
    <property type="project" value="UniProtKB-UniRule"/>
</dbReference>
<dbReference type="GO" id="GO:0005737">
    <property type="term" value="C:cytoplasm"/>
    <property type="evidence" value="ECO:0007669"/>
    <property type="project" value="UniProtKB-SubCell"/>
</dbReference>
<accession>A0A0K9CN38</accession>
<evidence type="ECO:0000313" key="10">
    <source>
        <dbReference type="Proteomes" id="UP000004650"/>
    </source>
</evidence>
<dbReference type="Proteomes" id="UP000004650">
    <property type="component" value="Unassembled WGS sequence"/>
</dbReference>
<dbReference type="NCBIfam" id="TIGR00237">
    <property type="entry name" value="xseA"/>
    <property type="match status" value="1"/>
</dbReference>
<evidence type="ECO:0000259" key="8">
    <source>
        <dbReference type="Pfam" id="PF13742"/>
    </source>
</evidence>
<proteinExistence type="inferred from homology"/>
<dbReference type="PANTHER" id="PTHR30008">
    <property type="entry name" value="EXODEOXYRIBONUCLEASE 7 LARGE SUBUNIT"/>
    <property type="match status" value="1"/>
</dbReference>